<reference evidence="2" key="1">
    <citation type="submission" date="2022-11" db="UniProtKB">
        <authorList>
            <consortium name="WormBaseParasite"/>
        </authorList>
    </citation>
    <scope>IDENTIFICATION</scope>
</reference>
<dbReference type="WBParaSite" id="PDA_v2.g15762.t1">
    <property type="protein sequence ID" value="PDA_v2.g15762.t1"/>
    <property type="gene ID" value="PDA_v2.g15762"/>
</dbReference>
<keyword evidence="1" id="KW-1185">Reference proteome</keyword>
<evidence type="ECO:0000313" key="1">
    <source>
        <dbReference type="Proteomes" id="UP000887578"/>
    </source>
</evidence>
<dbReference type="Gene3D" id="2.60.120.290">
    <property type="entry name" value="Spermadhesin, CUB domain"/>
    <property type="match status" value="1"/>
</dbReference>
<dbReference type="SUPFAM" id="SSF49854">
    <property type="entry name" value="Spermadhesin, CUB domain"/>
    <property type="match status" value="1"/>
</dbReference>
<evidence type="ECO:0000313" key="2">
    <source>
        <dbReference type="WBParaSite" id="PDA_v2.g15762.t1"/>
    </source>
</evidence>
<dbReference type="AlphaFoldDB" id="A0A914PC73"/>
<name>A0A914PC73_9BILA</name>
<accession>A0A914PC73</accession>
<protein>
    <submittedName>
        <fullName evidence="2">CUB domain-containing protein</fullName>
    </submittedName>
</protein>
<dbReference type="InterPro" id="IPR035914">
    <property type="entry name" value="Sperma_CUB_dom_sf"/>
</dbReference>
<proteinExistence type="predicted"/>
<organism evidence="1 2">
    <name type="scientific">Panagrolaimus davidi</name>
    <dbReference type="NCBI Taxonomy" id="227884"/>
    <lineage>
        <taxon>Eukaryota</taxon>
        <taxon>Metazoa</taxon>
        <taxon>Ecdysozoa</taxon>
        <taxon>Nematoda</taxon>
        <taxon>Chromadorea</taxon>
        <taxon>Rhabditida</taxon>
        <taxon>Tylenchina</taxon>
        <taxon>Panagrolaimomorpha</taxon>
        <taxon>Panagrolaimoidea</taxon>
        <taxon>Panagrolaimidae</taxon>
        <taxon>Panagrolaimus</taxon>
    </lineage>
</organism>
<sequence length="153" mass="17521">MYLEINLSKGNPDFMTTMEFRAYISIVKKNIEKNTANCILSTENSYKYWSLNFDTGHVNGIGYGNNEYCSYTLVIPQNRTYVAEILILSLESSSDYLKYYYDNEEGTIVTDVISLIFDPFTNGSDRLVKWEFVSDGSLPALGFYIGFREIGKI</sequence>
<dbReference type="Proteomes" id="UP000887578">
    <property type="component" value="Unplaced"/>
</dbReference>